<dbReference type="RefSeq" id="WP_150041741.1">
    <property type="nucleotide sequence ID" value="NZ_OW485601.1"/>
</dbReference>
<reference evidence="1 2" key="1">
    <citation type="submission" date="2019-09" db="EMBL/GenBank/DDBJ databases">
        <title>Genome sequence of Rhodovastum atsumiense, a diverse member of the Acetobacteraceae family of non-sulfur purple photosynthetic bacteria.</title>
        <authorList>
            <person name="Meyer T."/>
            <person name="Kyndt J."/>
        </authorList>
    </citation>
    <scope>NUCLEOTIDE SEQUENCE [LARGE SCALE GENOMIC DNA]</scope>
    <source>
        <strain evidence="1 2">DSM 21279</strain>
    </source>
</reference>
<comment type="caution">
    <text evidence="1">The sequence shown here is derived from an EMBL/GenBank/DDBJ whole genome shotgun (WGS) entry which is preliminary data.</text>
</comment>
<evidence type="ECO:0000313" key="2">
    <source>
        <dbReference type="Proteomes" id="UP000325255"/>
    </source>
</evidence>
<sequence>MKPILKWTSHPNNCLTSEAGGIQVLIEEVGWQCRYVISRRNDASGRRQVVSTGSAREPDQAKRLAEDFIVRKAGLKFGT</sequence>
<proteinExistence type="predicted"/>
<name>A0A5M6IUF4_9PROT</name>
<accession>A0A5M6IUF4</accession>
<gene>
    <name evidence="1" type="ORF">F1189_15525</name>
</gene>
<dbReference type="AlphaFoldDB" id="A0A5M6IUF4"/>
<evidence type="ECO:0000313" key="1">
    <source>
        <dbReference type="EMBL" id="KAA5611178.1"/>
    </source>
</evidence>
<protein>
    <recommendedName>
        <fullName evidence="3">WGR domain-containing protein</fullName>
    </recommendedName>
</protein>
<dbReference type="EMBL" id="VWPK01000023">
    <property type="protein sequence ID" value="KAA5611178.1"/>
    <property type="molecule type" value="Genomic_DNA"/>
</dbReference>
<dbReference type="Proteomes" id="UP000325255">
    <property type="component" value="Unassembled WGS sequence"/>
</dbReference>
<keyword evidence="2" id="KW-1185">Reference proteome</keyword>
<organism evidence="1 2">
    <name type="scientific">Rhodovastum atsumiense</name>
    <dbReference type="NCBI Taxonomy" id="504468"/>
    <lineage>
        <taxon>Bacteria</taxon>
        <taxon>Pseudomonadati</taxon>
        <taxon>Pseudomonadota</taxon>
        <taxon>Alphaproteobacteria</taxon>
        <taxon>Acetobacterales</taxon>
        <taxon>Acetobacteraceae</taxon>
        <taxon>Rhodovastum</taxon>
    </lineage>
</organism>
<evidence type="ECO:0008006" key="3">
    <source>
        <dbReference type="Google" id="ProtNLM"/>
    </source>
</evidence>